<dbReference type="EMBL" id="VBAL01000042">
    <property type="protein sequence ID" value="TMJ04408.1"/>
    <property type="molecule type" value="Genomic_DNA"/>
</dbReference>
<evidence type="ECO:0000313" key="3">
    <source>
        <dbReference type="Proteomes" id="UP000319353"/>
    </source>
</evidence>
<reference evidence="2 3" key="1">
    <citation type="journal article" date="2019" name="Nat. Microbiol.">
        <title>Mediterranean grassland soil C-N compound turnover is dependent on rainfall and depth, and is mediated by genomically divergent microorganisms.</title>
        <authorList>
            <person name="Diamond S."/>
            <person name="Andeer P.F."/>
            <person name="Li Z."/>
            <person name="Crits-Christoph A."/>
            <person name="Burstein D."/>
            <person name="Anantharaman K."/>
            <person name="Lane K.R."/>
            <person name="Thomas B.C."/>
            <person name="Pan C."/>
            <person name="Northen T.R."/>
            <person name="Banfield J.F."/>
        </authorList>
    </citation>
    <scope>NUCLEOTIDE SEQUENCE [LARGE SCALE GENOMIC DNA]</scope>
    <source>
        <strain evidence="2">NP_4</strain>
    </source>
</reference>
<dbReference type="Pfam" id="PF01243">
    <property type="entry name" value="PNPOx_N"/>
    <property type="match status" value="1"/>
</dbReference>
<protein>
    <recommendedName>
        <fullName evidence="1">Pyridoxamine 5'-phosphate oxidase N-terminal domain-containing protein</fullName>
    </recommendedName>
</protein>
<name>A0A537L8R6_9BACT</name>
<proteinExistence type="predicted"/>
<accession>A0A537L8R6</accession>
<feature type="domain" description="Pyridoxamine 5'-phosphate oxidase N-terminal" evidence="1">
    <location>
        <begin position="21"/>
        <end position="133"/>
    </location>
</feature>
<dbReference type="SUPFAM" id="SSF50475">
    <property type="entry name" value="FMN-binding split barrel"/>
    <property type="match status" value="1"/>
</dbReference>
<evidence type="ECO:0000313" key="2">
    <source>
        <dbReference type="EMBL" id="TMJ04408.1"/>
    </source>
</evidence>
<dbReference type="Proteomes" id="UP000319353">
    <property type="component" value="Unassembled WGS sequence"/>
</dbReference>
<dbReference type="InterPro" id="IPR012349">
    <property type="entry name" value="Split_barrel_FMN-bd"/>
</dbReference>
<dbReference type="Gene3D" id="2.30.110.10">
    <property type="entry name" value="Electron Transport, Fmn-binding Protein, Chain A"/>
    <property type="match status" value="1"/>
</dbReference>
<dbReference type="InterPro" id="IPR011576">
    <property type="entry name" value="Pyridox_Oxase_N"/>
</dbReference>
<sequence>MIWKDFENAAAQLAGLGAERLLRTGLAIIATIRKDGTPRIDPVEPFFSHGHLLLGMMRSQKAFDLLRDPRCLLHSSISDPGGSEGEFKLRGRAVDVRDAGLWEGYRQAYAERWKGPPPDGFPFRVFSLDIESAALIRWDIENGVMIMGQWSPDRGVTETRRKYP</sequence>
<organism evidence="2 3">
    <name type="scientific">Candidatus Segetimicrobium genomatis</name>
    <dbReference type="NCBI Taxonomy" id="2569760"/>
    <lineage>
        <taxon>Bacteria</taxon>
        <taxon>Bacillati</taxon>
        <taxon>Candidatus Sysuimicrobiota</taxon>
        <taxon>Candidatus Sysuimicrobiia</taxon>
        <taxon>Candidatus Sysuimicrobiales</taxon>
        <taxon>Candidatus Segetimicrobiaceae</taxon>
        <taxon>Candidatus Segetimicrobium</taxon>
    </lineage>
</organism>
<comment type="caution">
    <text evidence="2">The sequence shown here is derived from an EMBL/GenBank/DDBJ whole genome shotgun (WGS) entry which is preliminary data.</text>
</comment>
<dbReference type="AlphaFoldDB" id="A0A537L8R6"/>
<gene>
    <name evidence="2" type="ORF">E6H01_04195</name>
</gene>
<evidence type="ECO:0000259" key="1">
    <source>
        <dbReference type="Pfam" id="PF01243"/>
    </source>
</evidence>